<name>A0AAV4WWR7_CAEEX</name>
<proteinExistence type="predicted"/>
<dbReference type="Proteomes" id="UP001054945">
    <property type="component" value="Unassembled WGS sequence"/>
</dbReference>
<reference evidence="1 2" key="1">
    <citation type="submission" date="2021-06" db="EMBL/GenBank/DDBJ databases">
        <title>Caerostris extrusa draft genome.</title>
        <authorList>
            <person name="Kono N."/>
            <person name="Arakawa K."/>
        </authorList>
    </citation>
    <scope>NUCLEOTIDE SEQUENCE [LARGE SCALE GENOMIC DNA]</scope>
</reference>
<sequence length="126" mass="14813">MECLPRISVHAARPPPPVQMQSPLIRSVQIRVLCQGSYRFARAYHWRATERRNLPSAVPNVDFYYFANGRALILAEEWGGWWPGFMLGSAWRTALRWVGDKYWDGTPVTREVCFRKDLWYVLRQNV</sequence>
<dbReference type="AlphaFoldDB" id="A0AAV4WWR7"/>
<evidence type="ECO:0000313" key="2">
    <source>
        <dbReference type="Proteomes" id="UP001054945"/>
    </source>
</evidence>
<organism evidence="1 2">
    <name type="scientific">Caerostris extrusa</name>
    <name type="common">Bark spider</name>
    <name type="synonym">Caerostris bankana</name>
    <dbReference type="NCBI Taxonomy" id="172846"/>
    <lineage>
        <taxon>Eukaryota</taxon>
        <taxon>Metazoa</taxon>
        <taxon>Ecdysozoa</taxon>
        <taxon>Arthropoda</taxon>
        <taxon>Chelicerata</taxon>
        <taxon>Arachnida</taxon>
        <taxon>Araneae</taxon>
        <taxon>Araneomorphae</taxon>
        <taxon>Entelegynae</taxon>
        <taxon>Araneoidea</taxon>
        <taxon>Araneidae</taxon>
        <taxon>Caerostris</taxon>
    </lineage>
</organism>
<gene>
    <name evidence="1" type="ORF">CEXT_75891</name>
</gene>
<dbReference type="EMBL" id="BPLR01016835">
    <property type="protein sequence ID" value="GIY86709.1"/>
    <property type="molecule type" value="Genomic_DNA"/>
</dbReference>
<comment type="caution">
    <text evidence="1">The sequence shown here is derived from an EMBL/GenBank/DDBJ whole genome shotgun (WGS) entry which is preliminary data.</text>
</comment>
<accession>A0AAV4WWR7</accession>
<protein>
    <submittedName>
        <fullName evidence="1">Uncharacterized protein</fullName>
    </submittedName>
</protein>
<keyword evidence="2" id="KW-1185">Reference proteome</keyword>
<evidence type="ECO:0000313" key="1">
    <source>
        <dbReference type="EMBL" id="GIY86709.1"/>
    </source>
</evidence>